<keyword evidence="11" id="KW-1185">Reference proteome</keyword>
<evidence type="ECO:0000256" key="4">
    <source>
        <dbReference type="ARBA" id="ARBA00022475"/>
    </source>
</evidence>
<sequence>MSLRLWLLLVGIVIVAAVVAVAGGAVPIAALDVLRALVGQGDATQVAIVQDLRLPRIALGITVGAGLAVSGAALQTTLRNPLAEPYLLGVSGGAAAGAVTAVTLGIASAAVLPLAAFAGAVAAVVVVLLVARAVAGHADPRVLLMAGVVVGAFCTALIMVALATAPENTVRGALWWMMGSLGDAQWRGVRWVALYVAVGIGLLVLWARDIDVLALGEDAAASLGLPVERVTRRVYFAASLLAAATVAGAGLIGFVGLIVPAIGRALGARNTRESLLAAALVGAALVVLADLAARTLLRPAELPLGAVTALIGVPFFLWRLRRMR</sequence>
<keyword evidence="4" id="KW-1003">Cell membrane</keyword>
<dbReference type="EMBL" id="CP130612">
    <property type="protein sequence ID" value="WKW12061.1"/>
    <property type="molecule type" value="Genomic_DNA"/>
</dbReference>
<feature type="transmembrane region" description="Helical" evidence="8">
    <location>
        <begin position="302"/>
        <end position="320"/>
    </location>
</feature>
<evidence type="ECO:0000313" key="9">
    <source>
        <dbReference type="EMBL" id="WKW12061.1"/>
    </source>
</evidence>
<dbReference type="RefSeq" id="WP_367887738.1">
    <property type="nucleotide sequence ID" value="NZ_CP130612.1"/>
</dbReference>
<organism evidence="9">
    <name type="scientific">Pseudogemmatithrix spongiicola</name>
    <dbReference type="NCBI Taxonomy" id="3062599"/>
    <lineage>
        <taxon>Bacteria</taxon>
        <taxon>Pseudomonadati</taxon>
        <taxon>Gemmatimonadota</taxon>
        <taxon>Gemmatimonadia</taxon>
        <taxon>Gemmatimonadales</taxon>
        <taxon>Gemmatimonadaceae</taxon>
        <taxon>Pseudogemmatithrix</taxon>
    </lineage>
</organism>
<evidence type="ECO:0000256" key="8">
    <source>
        <dbReference type="SAM" id="Phobius"/>
    </source>
</evidence>
<dbReference type="EMBL" id="CP130613">
    <property type="protein sequence ID" value="WKW14970.1"/>
    <property type="molecule type" value="Genomic_DNA"/>
</dbReference>
<feature type="transmembrane region" description="Helical" evidence="8">
    <location>
        <begin position="114"/>
        <end position="135"/>
    </location>
</feature>
<comment type="subcellular location">
    <subcellularLocation>
        <location evidence="1">Cell membrane</location>
        <topology evidence="1">Multi-pass membrane protein</topology>
    </subcellularLocation>
</comment>
<feature type="transmembrane region" description="Helical" evidence="8">
    <location>
        <begin position="86"/>
        <end position="107"/>
    </location>
</feature>
<dbReference type="FunFam" id="1.10.3470.10:FF:000001">
    <property type="entry name" value="Vitamin B12 ABC transporter permease BtuC"/>
    <property type="match status" value="1"/>
</dbReference>
<dbReference type="Gene3D" id="1.10.3470.10">
    <property type="entry name" value="ABC transporter involved in vitamin B12 uptake, BtuC"/>
    <property type="match status" value="1"/>
</dbReference>
<comment type="similarity">
    <text evidence="2">Belongs to the binding-protein-dependent transport system permease family. FecCD subfamily.</text>
</comment>
<evidence type="ECO:0000256" key="2">
    <source>
        <dbReference type="ARBA" id="ARBA00007935"/>
    </source>
</evidence>
<evidence type="ECO:0000256" key="6">
    <source>
        <dbReference type="ARBA" id="ARBA00022989"/>
    </source>
</evidence>
<evidence type="ECO:0000256" key="5">
    <source>
        <dbReference type="ARBA" id="ARBA00022692"/>
    </source>
</evidence>
<dbReference type="AlphaFoldDB" id="A0AA49JU53"/>
<feature type="transmembrane region" description="Helical" evidence="8">
    <location>
        <begin position="234"/>
        <end position="263"/>
    </location>
</feature>
<reference evidence="9" key="1">
    <citation type="submission" date="2023-07" db="EMBL/GenBank/DDBJ databases">
        <authorList>
            <person name="Haufschild T."/>
            <person name="Kallscheuer N."/>
            <person name="Hammer J."/>
            <person name="Kohn T."/>
            <person name="Kabuu M."/>
            <person name="Jogler M."/>
            <person name="Wohfarth N."/>
            <person name="Heuer A."/>
            <person name="Rohde M."/>
            <person name="van Teeseling M.C.F."/>
            <person name="Jogler C."/>
        </authorList>
    </citation>
    <scope>NUCLEOTIDE SEQUENCE</scope>
    <source>
        <strain evidence="9">Strain 138</strain>
        <strain evidence="10">Strain 318</strain>
    </source>
</reference>
<dbReference type="PANTHER" id="PTHR30472:SF25">
    <property type="entry name" value="ABC TRANSPORTER PERMEASE PROTEIN MJ0876-RELATED"/>
    <property type="match status" value="1"/>
</dbReference>
<accession>A0AA49Q8C7</accession>
<dbReference type="InterPro" id="IPR000522">
    <property type="entry name" value="ABC_transptr_permease_BtuC"/>
</dbReference>
<keyword evidence="7 8" id="KW-0472">Membrane</keyword>
<feature type="transmembrane region" description="Helical" evidence="8">
    <location>
        <begin position="54"/>
        <end position="74"/>
    </location>
</feature>
<keyword evidence="5 8" id="KW-0812">Transmembrane</keyword>
<dbReference type="Proteomes" id="UP001229955">
    <property type="component" value="Chromosome"/>
</dbReference>
<dbReference type="CDD" id="cd06550">
    <property type="entry name" value="TM_ABC_iron-siderophores_like"/>
    <property type="match status" value="1"/>
</dbReference>
<evidence type="ECO:0000256" key="1">
    <source>
        <dbReference type="ARBA" id="ARBA00004651"/>
    </source>
</evidence>
<evidence type="ECO:0000256" key="7">
    <source>
        <dbReference type="ARBA" id="ARBA00023136"/>
    </source>
</evidence>
<dbReference type="PANTHER" id="PTHR30472">
    <property type="entry name" value="FERRIC ENTEROBACTIN TRANSPORT SYSTEM PERMEASE PROTEIN"/>
    <property type="match status" value="1"/>
</dbReference>
<keyword evidence="6 8" id="KW-1133">Transmembrane helix</keyword>
<dbReference type="SUPFAM" id="SSF81345">
    <property type="entry name" value="ABC transporter involved in vitamin B12 uptake, BtuC"/>
    <property type="match status" value="1"/>
</dbReference>
<gene>
    <name evidence="9" type="ORF">Strain138_001333</name>
    <name evidence="10" type="ORF">Strain318_001333</name>
</gene>
<evidence type="ECO:0000313" key="10">
    <source>
        <dbReference type="EMBL" id="WKW14970.1"/>
    </source>
</evidence>
<name>A0AA49JU53_9BACT</name>
<dbReference type="Pfam" id="PF01032">
    <property type="entry name" value="FecCD"/>
    <property type="match status" value="1"/>
</dbReference>
<dbReference type="InterPro" id="IPR037294">
    <property type="entry name" value="ABC_BtuC-like"/>
</dbReference>
<feature type="transmembrane region" description="Helical" evidence="8">
    <location>
        <begin position="6"/>
        <end position="34"/>
    </location>
</feature>
<evidence type="ECO:0000313" key="11">
    <source>
        <dbReference type="Proteomes" id="UP001229955"/>
    </source>
</evidence>
<evidence type="ECO:0000256" key="3">
    <source>
        <dbReference type="ARBA" id="ARBA00022448"/>
    </source>
</evidence>
<dbReference type="GO" id="GO:0022857">
    <property type="term" value="F:transmembrane transporter activity"/>
    <property type="evidence" value="ECO:0007669"/>
    <property type="project" value="InterPro"/>
</dbReference>
<protein>
    <submittedName>
        <fullName evidence="9">Iron ABC transporter permease</fullName>
    </submittedName>
</protein>
<dbReference type="GO" id="GO:0005886">
    <property type="term" value="C:plasma membrane"/>
    <property type="evidence" value="ECO:0007669"/>
    <property type="project" value="UniProtKB-SubCell"/>
</dbReference>
<proteinExistence type="inferred from homology"/>
<keyword evidence="3" id="KW-0813">Transport</keyword>
<feature type="transmembrane region" description="Helical" evidence="8">
    <location>
        <begin position="141"/>
        <end position="165"/>
    </location>
</feature>
<accession>A0AA49JU53</accession>
<dbReference type="KEGG" id="pspc:Strain318_001333"/>
<feature type="transmembrane region" description="Helical" evidence="8">
    <location>
        <begin position="275"/>
        <end position="296"/>
    </location>
</feature>